<evidence type="ECO:0000256" key="4">
    <source>
        <dbReference type="ARBA" id="ARBA00022723"/>
    </source>
</evidence>
<evidence type="ECO:0000313" key="10">
    <source>
        <dbReference type="EMBL" id="MBT9145039.1"/>
    </source>
</evidence>
<feature type="domain" description="Radical SAM core" evidence="9">
    <location>
        <begin position="1"/>
        <end position="249"/>
    </location>
</feature>
<dbReference type="EMBL" id="QLTW01000042">
    <property type="protein sequence ID" value="MBT9145039.1"/>
    <property type="molecule type" value="Genomic_DNA"/>
</dbReference>
<keyword evidence="6" id="KW-0411">Iron-sulfur</keyword>
<dbReference type="SFLD" id="SFLDG01066">
    <property type="entry name" value="organic_radical-activating_enz"/>
    <property type="match status" value="1"/>
</dbReference>
<dbReference type="EC" id="1.97.1.-" evidence="10"/>
<organism evidence="10 11">
    <name type="scientific">Psychracetigena formicireducens</name>
    <dbReference type="NCBI Taxonomy" id="2986056"/>
    <lineage>
        <taxon>Bacteria</taxon>
        <taxon>Bacillati</taxon>
        <taxon>Candidatus Lithacetigenota</taxon>
        <taxon>Candidatus Psychracetigena</taxon>
    </lineage>
</organism>
<dbReference type="PIRSF" id="PIRSF000371">
    <property type="entry name" value="PFL_act_enz"/>
    <property type="match status" value="1"/>
</dbReference>
<dbReference type="SUPFAM" id="SSF54862">
    <property type="entry name" value="4Fe-4S ferredoxins"/>
    <property type="match status" value="1"/>
</dbReference>
<protein>
    <submittedName>
        <fullName evidence="10">Glycyl-radical enzyme activating enzyme YjjW</fullName>
        <ecNumber evidence="10">1.97.1.-</ecNumber>
    </submittedName>
</protein>
<accession>A0A9E2BHA2</accession>
<dbReference type="SFLD" id="SFLDS00029">
    <property type="entry name" value="Radical_SAM"/>
    <property type="match status" value="1"/>
</dbReference>
<dbReference type="PROSITE" id="PS00198">
    <property type="entry name" value="4FE4S_FER_1"/>
    <property type="match status" value="2"/>
</dbReference>
<dbReference type="InterPro" id="IPR017896">
    <property type="entry name" value="4Fe4S_Fe-S-bd"/>
</dbReference>
<sequence>MQGCNLSCIYCHNPETQKECCLCGICLETCPAKALLITDNKIIYLKDLCQFCDKCLQVCPYFSSPKYFRITAWELSNYILKYNEFLNGITFSGGECTLQTPFIIEVSKQVKNNSPLTIFLDTNGYVHQSGWELICNHVDGLMVDLKAFNSKTHHYITGVDNSLILENIKYASRQGLLYEVRTVILKGINDSQEEINNISNFIKELNNYTLFKLIPFRPYGVKHPLKDTVYPDKNHFEKLFQMAKTVLGEGVKKPLDISL</sequence>
<evidence type="ECO:0000256" key="3">
    <source>
        <dbReference type="ARBA" id="ARBA00022691"/>
    </source>
</evidence>
<evidence type="ECO:0000259" key="9">
    <source>
        <dbReference type="PROSITE" id="PS51918"/>
    </source>
</evidence>
<feature type="domain" description="4Fe-4S ferredoxin-type" evidence="8">
    <location>
        <begin position="12"/>
        <end position="40"/>
    </location>
</feature>
<evidence type="ECO:0000256" key="5">
    <source>
        <dbReference type="ARBA" id="ARBA00023004"/>
    </source>
</evidence>
<dbReference type="InterPro" id="IPR012839">
    <property type="entry name" value="Organic_radical_activase"/>
</dbReference>
<keyword evidence="10" id="KW-0560">Oxidoreductase</keyword>
<dbReference type="InterPro" id="IPR023912">
    <property type="entry name" value="YjjW_bact"/>
</dbReference>
<dbReference type="CDD" id="cd01335">
    <property type="entry name" value="Radical_SAM"/>
    <property type="match status" value="1"/>
</dbReference>
<keyword evidence="4" id="KW-0479">Metal-binding</keyword>
<comment type="caution">
    <text evidence="10">The sequence shown here is derived from an EMBL/GenBank/DDBJ whole genome shotgun (WGS) entry which is preliminary data.</text>
</comment>
<dbReference type="Pfam" id="PF04055">
    <property type="entry name" value="Radical_SAM"/>
    <property type="match status" value="1"/>
</dbReference>
<dbReference type="PROSITE" id="PS51918">
    <property type="entry name" value="RADICAL_SAM"/>
    <property type="match status" value="1"/>
</dbReference>
<dbReference type="Proteomes" id="UP000811545">
    <property type="component" value="Unassembled WGS sequence"/>
</dbReference>
<evidence type="ECO:0000259" key="8">
    <source>
        <dbReference type="PROSITE" id="PS51379"/>
    </source>
</evidence>
<keyword evidence="5" id="KW-0408">Iron</keyword>
<dbReference type="SUPFAM" id="SSF102114">
    <property type="entry name" value="Radical SAM enzymes"/>
    <property type="match status" value="1"/>
</dbReference>
<dbReference type="InterPro" id="IPR007197">
    <property type="entry name" value="rSAM"/>
</dbReference>
<dbReference type="NCBIfam" id="TIGR04041">
    <property type="entry name" value="activase_YjjW"/>
    <property type="match status" value="1"/>
</dbReference>
<keyword evidence="3" id="KW-0949">S-adenosyl-L-methionine</keyword>
<evidence type="ECO:0000313" key="11">
    <source>
        <dbReference type="Proteomes" id="UP000811545"/>
    </source>
</evidence>
<dbReference type="InterPro" id="IPR034457">
    <property type="entry name" value="Organic_radical-activating"/>
</dbReference>
<dbReference type="PANTHER" id="PTHR30352">
    <property type="entry name" value="PYRUVATE FORMATE-LYASE-ACTIVATING ENZYME"/>
    <property type="match status" value="1"/>
</dbReference>
<dbReference type="InterPro" id="IPR058240">
    <property type="entry name" value="rSAM_sf"/>
</dbReference>
<evidence type="ECO:0000256" key="6">
    <source>
        <dbReference type="ARBA" id="ARBA00023014"/>
    </source>
</evidence>
<gene>
    <name evidence="10" type="primary">yjjW</name>
    <name evidence="10" type="ORF">DDT42_00903</name>
</gene>
<evidence type="ECO:0000256" key="2">
    <source>
        <dbReference type="ARBA" id="ARBA00022485"/>
    </source>
</evidence>
<dbReference type="GO" id="GO:0051539">
    <property type="term" value="F:4 iron, 4 sulfur cluster binding"/>
    <property type="evidence" value="ECO:0007669"/>
    <property type="project" value="UniProtKB-KW"/>
</dbReference>
<evidence type="ECO:0000256" key="1">
    <source>
        <dbReference type="ARBA" id="ARBA00001966"/>
    </source>
</evidence>
<proteinExistence type="predicted"/>
<dbReference type="GO" id="GO:0016491">
    <property type="term" value="F:oxidoreductase activity"/>
    <property type="evidence" value="ECO:0007669"/>
    <property type="project" value="UniProtKB-KW"/>
</dbReference>
<reference evidence="10 11" key="1">
    <citation type="journal article" date="2021" name="bioRxiv">
        <title>Unique metabolic strategies in Hadean analogues reveal hints for primordial physiology.</title>
        <authorList>
            <person name="Nobu M.K."/>
            <person name="Nakai R."/>
            <person name="Tamazawa S."/>
            <person name="Mori H."/>
            <person name="Toyoda A."/>
            <person name="Ijiri A."/>
            <person name="Suzuki S."/>
            <person name="Kurokawa K."/>
            <person name="Kamagata Y."/>
            <person name="Tamaki H."/>
        </authorList>
    </citation>
    <scope>NUCLEOTIDE SEQUENCE [LARGE SCALE GENOMIC DNA]</scope>
    <source>
        <strain evidence="10">BS525</strain>
    </source>
</reference>
<dbReference type="GO" id="GO:0046872">
    <property type="term" value="F:metal ion binding"/>
    <property type="evidence" value="ECO:0007669"/>
    <property type="project" value="UniProtKB-KW"/>
</dbReference>
<comment type="catalytic activity">
    <reaction evidence="7">
        <text>glycyl-[protein] + reduced [flavodoxin] + S-adenosyl-L-methionine = glycin-2-yl radical-[protein] + semiquinone [flavodoxin] + 5'-deoxyadenosine + L-methionine + H(+)</text>
        <dbReference type="Rhea" id="RHEA:61976"/>
        <dbReference type="Rhea" id="RHEA-COMP:10622"/>
        <dbReference type="Rhea" id="RHEA-COMP:14480"/>
        <dbReference type="Rhea" id="RHEA-COMP:15993"/>
        <dbReference type="Rhea" id="RHEA-COMP:15994"/>
        <dbReference type="ChEBI" id="CHEBI:15378"/>
        <dbReference type="ChEBI" id="CHEBI:17319"/>
        <dbReference type="ChEBI" id="CHEBI:29947"/>
        <dbReference type="ChEBI" id="CHEBI:32722"/>
        <dbReference type="ChEBI" id="CHEBI:57618"/>
        <dbReference type="ChEBI" id="CHEBI:57844"/>
        <dbReference type="ChEBI" id="CHEBI:59789"/>
        <dbReference type="ChEBI" id="CHEBI:140311"/>
    </reaction>
</comment>
<dbReference type="PROSITE" id="PS51379">
    <property type="entry name" value="4FE4S_FER_2"/>
    <property type="match status" value="1"/>
</dbReference>
<evidence type="ECO:0000256" key="7">
    <source>
        <dbReference type="ARBA" id="ARBA00047365"/>
    </source>
</evidence>
<dbReference type="InterPro" id="IPR017900">
    <property type="entry name" value="4Fe4S_Fe_S_CS"/>
</dbReference>
<keyword evidence="2" id="KW-0004">4Fe-4S</keyword>
<dbReference type="PANTHER" id="PTHR30352:SF13">
    <property type="entry name" value="GLYCYL-RADICAL ENZYME ACTIVATING ENZYME YJJW-RELATED"/>
    <property type="match status" value="1"/>
</dbReference>
<name>A0A9E2BHA2_PSYF1</name>
<dbReference type="Gene3D" id="3.30.70.20">
    <property type="match status" value="1"/>
</dbReference>
<comment type="cofactor">
    <cofactor evidence="1">
        <name>[4Fe-4S] cluster</name>
        <dbReference type="ChEBI" id="CHEBI:49883"/>
    </cofactor>
</comment>
<dbReference type="AlphaFoldDB" id="A0A9E2BHA2"/>
<dbReference type="Gene3D" id="3.80.30.10">
    <property type="entry name" value="pyruvate-formate lyase- activating enzyme"/>
    <property type="match status" value="1"/>
</dbReference>